<evidence type="ECO:0000313" key="1">
    <source>
        <dbReference type="EMBL" id="MBB4846115.1"/>
    </source>
</evidence>
<dbReference type="Proteomes" id="UP000562027">
    <property type="component" value="Unassembled WGS sequence"/>
</dbReference>
<protein>
    <submittedName>
        <fullName evidence="1">Putative DNA binding CopG/RHH family protein</fullName>
    </submittedName>
</protein>
<keyword evidence="2" id="KW-1185">Reference proteome</keyword>
<dbReference type="RefSeq" id="WP_184304656.1">
    <property type="nucleotide sequence ID" value="NZ_JACHLP010000014.1"/>
</dbReference>
<gene>
    <name evidence="1" type="ORF">HNP55_004669</name>
</gene>
<dbReference type="Pfam" id="PF14384">
    <property type="entry name" value="BrnA_antitoxin"/>
    <property type="match status" value="1"/>
</dbReference>
<dbReference type="InterPro" id="IPR025528">
    <property type="entry name" value="BrnA_antitoxin"/>
</dbReference>
<evidence type="ECO:0000313" key="2">
    <source>
        <dbReference type="Proteomes" id="UP000562027"/>
    </source>
</evidence>
<reference evidence="1 2" key="1">
    <citation type="submission" date="2020-08" db="EMBL/GenBank/DDBJ databases">
        <title>Functional genomics of gut bacteria from endangered species of beetles.</title>
        <authorList>
            <person name="Carlos-Shanley C."/>
        </authorList>
    </citation>
    <scope>NUCLEOTIDE SEQUENCE [LARGE SCALE GENOMIC DNA]</scope>
    <source>
        <strain evidence="1 2">S00239</strain>
    </source>
</reference>
<comment type="caution">
    <text evidence="1">The sequence shown here is derived from an EMBL/GenBank/DDBJ whole genome shotgun (WGS) entry which is preliminary data.</text>
</comment>
<accession>A0A840LGC8</accession>
<dbReference type="AlphaFoldDB" id="A0A840LGC8"/>
<dbReference type="EMBL" id="JACHLP010000014">
    <property type="protein sequence ID" value="MBB4846115.1"/>
    <property type="molecule type" value="Genomic_DNA"/>
</dbReference>
<proteinExistence type="predicted"/>
<name>A0A840LGC8_9BURK</name>
<sequence>MRKEYDFSTARKNPYAAQLKKQITIRLDEESITYFKMISEDVGIPYQSLINLYLRDCAASQRKLNLNWK</sequence>
<organism evidence="1 2">
    <name type="scientific">Roseateles oligotrophus</name>
    <dbReference type="NCBI Taxonomy" id="1769250"/>
    <lineage>
        <taxon>Bacteria</taxon>
        <taxon>Pseudomonadati</taxon>
        <taxon>Pseudomonadota</taxon>
        <taxon>Betaproteobacteria</taxon>
        <taxon>Burkholderiales</taxon>
        <taxon>Sphaerotilaceae</taxon>
        <taxon>Roseateles</taxon>
    </lineage>
</organism>